<organism evidence="10 11">
    <name type="scientific">Candidatus Desantisbacteria bacterium CG_4_10_14_0_8_um_filter_39_17</name>
    <dbReference type="NCBI Taxonomy" id="1974542"/>
    <lineage>
        <taxon>Bacteria</taxon>
        <taxon>Candidatus Desantisiibacteriota</taxon>
    </lineage>
</organism>
<dbReference type="GO" id="GO:0005886">
    <property type="term" value="C:plasma membrane"/>
    <property type="evidence" value="ECO:0007669"/>
    <property type="project" value="UniProtKB-SubCell"/>
</dbReference>
<feature type="transmembrane region" description="Helical" evidence="8">
    <location>
        <begin position="399"/>
        <end position="417"/>
    </location>
</feature>
<comment type="similarity">
    <text evidence="2">Belongs to the CPA3 antiporters (TC 2.A.63) subunit D family.</text>
</comment>
<protein>
    <recommendedName>
        <fullName evidence="9">NADH:quinone oxidoreductase/Mrp antiporter transmembrane domain-containing protein</fullName>
    </recommendedName>
</protein>
<reference evidence="11" key="1">
    <citation type="submission" date="2017-09" db="EMBL/GenBank/DDBJ databases">
        <title>Depth-based differentiation of microbial function through sediment-hosted aquifers and enrichment of novel symbionts in the deep terrestrial subsurface.</title>
        <authorList>
            <person name="Probst A.J."/>
            <person name="Ladd B."/>
            <person name="Jarett J.K."/>
            <person name="Geller-Mcgrath D.E."/>
            <person name="Sieber C.M.K."/>
            <person name="Emerson J.B."/>
            <person name="Anantharaman K."/>
            <person name="Thomas B.C."/>
            <person name="Malmstrom R."/>
            <person name="Stieglmeier M."/>
            <person name="Klingl A."/>
            <person name="Woyke T."/>
            <person name="Ryan C.M."/>
            <person name="Banfield J.F."/>
        </authorList>
    </citation>
    <scope>NUCLEOTIDE SEQUENCE [LARGE SCALE GENOMIC DNA]</scope>
</reference>
<dbReference type="Proteomes" id="UP000234145">
    <property type="component" value="Unassembled WGS sequence"/>
</dbReference>
<comment type="caution">
    <text evidence="10">The sequence shown here is derived from an EMBL/GenBank/DDBJ whole genome shotgun (WGS) entry which is preliminary data.</text>
</comment>
<feature type="transmembrane region" description="Helical" evidence="8">
    <location>
        <begin position="36"/>
        <end position="54"/>
    </location>
</feature>
<dbReference type="GO" id="GO:0008137">
    <property type="term" value="F:NADH dehydrogenase (ubiquinone) activity"/>
    <property type="evidence" value="ECO:0007669"/>
    <property type="project" value="InterPro"/>
</dbReference>
<evidence type="ECO:0000313" key="10">
    <source>
        <dbReference type="EMBL" id="PIZ17161.1"/>
    </source>
</evidence>
<evidence type="ECO:0000256" key="1">
    <source>
        <dbReference type="ARBA" id="ARBA00004651"/>
    </source>
</evidence>
<dbReference type="GO" id="GO:0042773">
    <property type="term" value="P:ATP synthesis coupled electron transport"/>
    <property type="evidence" value="ECO:0007669"/>
    <property type="project" value="InterPro"/>
</dbReference>
<feature type="transmembrane region" description="Helical" evidence="8">
    <location>
        <begin position="268"/>
        <end position="286"/>
    </location>
</feature>
<dbReference type="PRINTS" id="PR01437">
    <property type="entry name" value="NUOXDRDTASE4"/>
</dbReference>
<feature type="transmembrane region" description="Helical" evidence="8">
    <location>
        <begin position="199"/>
        <end position="220"/>
    </location>
</feature>
<feature type="transmembrane region" description="Helical" evidence="8">
    <location>
        <begin position="157"/>
        <end position="179"/>
    </location>
</feature>
<keyword evidence="3" id="KW-1003">Cell membrane</keyword>
<evidence type="ECO:0000256" key="2">
    <source>
        <dbReference type="ARBA" id="ARBA00005346"/>
    </source>
</evidence>
<dbReference type="InterPro" id="IPR050586">
    <property type="entry name" value="CPA3_Na-H_Antiporter_D"/>
</dbReference>
<keyword evidence="4 7" id="KW-0812">Transmembrane</keyword>
<dbReference type="PANTHER" id="PTHR42703:SF1">
    <property type="entry name" value="NA(+)_H(+) ANTIPORTER SUBUNIT D1"/>
    <property type="match status" value="1"/>
</dbReference>
<feature type="domain" description="NADH:quinone oxidoreductase/Mrp antiporter transmembrane" evidence="9">
    <location>
        <begin position="123"/>
        <end position="410"/>
    </location>
</feature>
<feature type="transmembrane region" description="Helical" evidence="8">
    <location>
        <begin position="438"/>
        <end position="462"/>
    </location>
</feature>
<dbReference type="EMBL" id="PFMS01000022">
    <property type="protein sequence ID" value="PIZ17161.1"/>
    <property type="molecule type" value="Genomic_DNA"/>
</dbReference>
<dbReference type="InterPro" id="IPR003918">
    <property type="entry name" value="NADH_UbQ_OxRdtase"/>
</dbReference>
<feature type="transmembrane region" description="Helical" evidence="8">
    <location>
        <begin position="6"/>
        <end position="24"/>
    </location>
</feature>
<comment type="subcellular location">
    <subcellularLocation>
        <location evidence="1">Cell membrane</location>
        <topology evidence="1">Multi-pass membrane protein</topology>
    </subcellularLocation>
    <subcellularLocation>
        <location evidence="7">Membrane</location>
        <topology evidence="7">Multi-pass membrane protein</topology>
    </subcellularLocation>
</comment>
<name>A0A2H9PCT1_9BACT</name>
<evidence type="ECO:0000256" key="3">
    <source>
        <dbReference type="ARBA" id="ARBA00022475"/>
    </source>
</evidence>
<gene>
    <name evidence="10" type="ORF">COY51_01000</name>
</gene>
<accession>A0A2H9PCT1</accession>
<dbReference type="AlphaFoldDB" id="A0A2H9PCT1"/>
<sequence length="473" mass="51591">MSNLPILIIVIPLCAAFVISIVDLTRVKKFSPCLSLASISISLGLIGCLGPRIFAGEQISYALGGWQIPLGITLLVDGLSYFFSLIATLLMILSIIFSINKEGMHHFFLLLLYVGMIGVIYTQDLFNMYVFYEILAISSYILVTSDIRGSLKASLKYLFLGSIASAFFLLGIGILYGQTGTLNLDLIAFRIPEILQDNPLTIGLVSSLFLFAFGIKCGAFPLHTWVPDAHSLAPTAVSVLLSGVVLKIGIYVLIRVFWTFPYLGIEKIIMWLGIFSLMFGALMALAQDDIKRLLAYSSISQIGCILIGIGIGSESGLKGSLFHILNHAVMKGCLFFCAGLIIFSTQKRKISELKGFGKHNPLLSFLFILAALSIIGIPPFNGFVSKWIICQGAVESGNIFPGIMIILASIIAVAYYGRIIQLFLSPGEPFQESPDIGYLQYIAPCVLSISCVLLGIFPFLGINLVEHAVKMFY</sequence>
<evidence type="ECO:0000256" key="4">
    <source>
        <dbReference type="ARBA" id="ARBA00022692"/>
    </source>
</evidence>
<feature type="transmembrane region" description="Helical" evidence="8">
    <location>
        <begin position="106"/>
        <end position="123"/>
    </location>
</feature>
<dbReference type="Pfam" id="PF00361">
    <property type="entry name" value="Proton_antipo_M"/>
    <property type="match status" value="1"/>
</dbReference>
<evidence type="ECO:0000259" key="9">
    <source>
        <dbReference type="Pfam" id="PF00361"/>
    </source>
</evidence>
<keyword evidence="5 8" id="KW-1133">Transmembrane helix</keyword>
<dbReference type="InterPro" id="IPR001750">
    <property type="entry name" value="ND/Mrp_TM"/>
</dbReference>
<feature type="transmembrane region" description="Helical" evidence="8">
    <location>
        <begin position="232"/>
        <end position="256"/>
    </location>
</feature>
<evidence type="ECO:0000256" key="7">
    <source>
        <dbReference type="RuleBase" id="RU000320"/>
    </source>
</evidence>
<evidence type="ECO:0000313" key="11">
    <source>
        <dbReference type="Proteomes" id="UP000234145"/>
    </source>
</evidence>
<evidence type="ECO:0000256" key="5">
    <source>
        <dbReference type="ARBA" id="ARBA00022989"/>
    </source>
</evidence>
<feature type="transmembrane region" description="Helical" evidence="8">
    <location>
        <begin position="293"/>
        <end position="312"/>
    </location>
</feature>
<dbReference type="PANTHER" id="PTHR42703">
    <property type="entry name" value="NADH DEHYDROGENASE"/>
    <property type="match status" value="1"/>
</dbReference>
<evidence type="ECO:0000256" key="8">
    <source>
        <dbReference type="SAM" id="Phobius"/>
    </source>
</evidence>
<feature type="transmembrane region" description="Helical" evidence="8">
    <location>
        <begin position="129"/>
        <end position="145"/>
    </location>
</feature>
<evidence type="ECO:0000256" key="6">
    <source>
        <dbReference type="ARBA" id="ARBA00023136"/>
    </source>
</evidence>
<proteinExistence type="inferred from homology"/>
<feature type="transmembrane region" description="Helical" evidence="8">
    <location>
        <begin position="362"/>
        <end position="379"/>
    </location>
</feature>
<feature type="transmembrane region" description="Helical" evidence="8">
    <location>
        <begin position="79"/>
        <end position="99"/>
    </location>
</feature>
<keyword evidence="6 8" id="KW-0472">Membrane</keyword>